<evidence type="ECO:0000313" key="1">
    <source>
        <dbReference type="EMBL" id="GJT54176.1"/>
    </source>
</evidence>
<accession>A0ABQ5ET39</accession>
<dbReference type="Proteomes" id="UP001151760">
    <property type="component" value="Unassembled WGS sequence"/>
</dbReference>
<organism evidence="1 2">
    <name type="scientific">Tanacetum coccineum</name>
    <dbReference type="NCBI Taxonomy" id="301880"/>
    <lineage>
        <taxon>Eukaryota</taxon>
        <taxon>Viridiplantae</taxon>
        <taxon>Streptophyta</taxon>
        <taxon>Embryophyta</taxon>
        <taxon>Tracheophyta</taxon>
        <taxon>Spermatophyta</taxon>
        <taxon>Magnoliopsida</taxon>
        <taxon>eudicotyledons</taxon>
        <taxon>Gunneridae</taxon>
        <taxon>Pentapetalae</taxon>
        <taxon>asterids</taxon>
        <taxon>campanulids</taxon>
        <taxon>Asterales</taxon>
        <taxon>Asteraceae</taxon>
        <taxon>Asteroideae</taxon>
        <taxon>Anthemideae</taxon>
        <taxon>Anthemidinae</taxon>
        <taxon>Tanacetum</taxon>
    </lineage>
</organism>
<proteinExistence type="predicted"/>
<sequence>MILQTFSTILHSPVRVILDVVMLGTISTMGLDCPPRVPLVLSRNRVLTIKTLVVKFFIHNIHEFSTTISYVVKIVRGSLMRIFSVHNEDRNSSVPNLAIITTLPGCVFQPPQYSFCHSIDHQPPKEMSARELLLQEKLHKALQAVCEKLNQQEQAANVSTHTPEPSRRFNFICYDDDDDEESTIPLNEIIS</sequence>
<dbReference type="EMBL" id="BQNB010016650">
    <property type="protein sequence ID" value="GJT54176.1"/>
    <property type="molecule type" value="Genomic_DNA"/>
</dbReference>
<protein>
    <submittedName>
        <fullName evidence="1">Uncharacterized protein</fullName>
    </submittedName>
</protein>
<comment type="caution">
    <text evidence="1">The sequence shown here is derived from an EMBL/GenBank/DDBJ whole genome shotgun (WGS) entry which is preliminary data.</text>
</comment>
<gene>
    <name evidence="1" type="ORF">Tco_0989230</name>
</gene>
<reference evidence="1" key="1">
    <citation type="journal article" date="2022" name="Int. J. Mol. Sci.">
        <title>Draft Genome of Tanacetum Coccineum: Genomic Comparison of Closely Related Tanacetum-Family Plants.</title>
        <authorList>
            <person name="Yamashiro T."/>
            <person name="Shiraishi A."/>
            <person name="Nakayama K."/>
            <person name="Satake H."/>
        </authorList>
    </citation>
    <scope>NUCLEOTIDE SEQUENCE</scope>
</reference>
<evidence type="ECO:0000313" key="2">
    <source>
        <dbReference type="Proteomes" id="UP001151760"/>
    </source>
</evidence>
<keyword evidence="2" id="KW-1185">Reference proteome</keyword>
<name>A0ABQ5ET39_9ASTR</name>
<reference evidence="1" key="2">
    <citation type="submission" date="2022-01" db="EMBL/GenBank/DDBJ databases">
        <authorList>
            <person name="Yamashiro T."/>
            <person name="Shiraishi A."/>
            <person name="Satake H."/>
            <person name="Nakayama K."/>
        </authorList>
    </citation>
    <scope>NUCLEOTIDE SEQUENCE</scope>
</reference>